<organism evidence="1 2">
    <name type="scientific">Penicillium oxalicum (strain 114-2 / CGMCC 5302)</name>
    <name type="common">Penicillium decumbens</name>
    <dbReference type="NCBI Taxonomy" id="933388"/>
    <lineage>
        <taxon>Eukaryota</taxon>
        <taxon>Fungi</taxon>
        <taxon>Dikarya</taxon>
        <taxon>Ascomycota</taxon>
        <taxon>Pezizomycotina</taxon>
        <taxon>Eurotiomycetes</taxon>
        <taxon>Eurotiomycetidae</taxon>
        <taxon>Eurotiales</taxon>
        <taxon>Aspergillaceae</taxon>
        <taxon>Penicillium</taxon>
    </lineage>
</organism>
<sequence length="77" mass="8438">MGRNFKGHKVSNPDRLRDYSGYKVCNGPSYLQFSSTVHDGEPARPVDDFWKSIRADGNPCISFAASILASGGSSVEW</sequence>
<dbReference type="HOGENOM" id="CLU_2638841_0_0_1"/>
<reference evidence="1 2" key="1">
    <citation type="journal article" date="2013" name="PLoS ONE">
        <title>Genomic and secretomic analyses reveal unique features of the lignocellulolytic enzyme system of Penicillium decumbens.</title>
        <authorList>
            <person name="Liu G."/>
            <person name="Zhang L."/>
            <person name="Wei X."/>
            <person name="Zou G."/>
            <person name="Qin Y."/>
            <person name="Ma L."/>
            <person name="Li J."/>
            <person name="Zheng H."/>
            <person name="Wang S."/>
            <person name="Wang C."/>
            <person name="Xun L."/>
            <person name="Zhao G.-P."/>
            <person name="Zhou Z."/>
            <person name="Qu Y."/>
        </authorList>
    </citation>
    <scope>NUCLEOTIDE SEQUENCE [LARGE SCALE GENOMIC DNA]</scope>
    <source>
        <strain evidence="2">114-2 / CGMCC 5302</strain>
    </source>
</reference>
<proteinExistence type="predicted"/>
<dbReference type="AlphaFoldDB" id="S8ATA8"/>
<evidence type="ECO:0000313" key="1">
    <source>
        <dbReference type="EMBL" id="EPS29323.1"/>
    </source>
</evidence>
<dbReference type="Proteomes" id="UP000019376">
    <property type="component" value="Unassembled WGS sequence"/>
</dbReference>
<evidence type="ECO:0000313" key="2">
    <source>
        <dbReference type="Proteomes" id="UP000019376"/>
    </source>
</evidence>
<gene>
    <name evidence="1" type="ORF">PDE_04272</name>
</gene>
<protein>
    <submittedName>
        <fullName evidence="1">Uncharacterized protein</fullName>
    </submittedName>
</protein>
<dbReference type="EMBL" id="KB644411">
    <property type="protein sequence ID" value="EPS29323.1"/>
    <property type="molecule type" value="Genomic_DNA"/>
</dbReference>
<accession>S8ATA8</accession>
<keyword evidence="2" id="KW-1185">Reference proteome</keyword>
<name>S8ATA8_PENO1</name>